<dbReference type="SUPFAM" id="SSF47095">
    <property type="entry name" value="HMG-box"/>
    <property type="match status" value="1"/>
</dbReference>
<dbReference type="Proteomes" id="UP000789572">
    <property type="component" value="Unassembled WGS sequence"/>
</dbReference>
<dbReference type="SMART" id="SM00398">
    <property type="entry name" value="HMG"/>
    <property type="match status" value="1"/>
</dbReference>
<evidence type="ECO:0000259" key="2">
    <source>
        <dbReference type="PROSITE" id="PS50118"/>
    </source>
</evidence>
<evidence type="ECO:0000256" key="1">
    <source>
        <dbReference type="PROSITE-ProRule" id="PRU00267"/>
    </source>
</evidence>
<protein>
    <submittedName>
        <fullName evidence="3">7442_t:CDS:1</fullName>
    </submittedName>
</protein>
<keyword evidence="4" id="KW-1185">Reference proteome</keyword>
<gene>
    <name evidence="3" type="ORF">POCULU_LOCUS6637</name>
</gene>
<dbReference type="GO" id="GO:0005634">
    <property type="term" value="C:nucleus"/>
    <property type="evidence" value="ECO:0007669"/>
    <property type="project" value="UniProtKB-UniRule"/>
</dbReference>
<evidence type="ECO:0000313" key="4">
    <source>
        <dbReference type="Proteomes" id="UP000789572"/>
    </source>
</evidence>
<name>A0A9N9G6H4_9GLOM</name>
<dbReference type="PROSITE" id="PS50118">
    <property type="entry name" value="HMG_BOX_2"/>
    <property type="match status" value="1"/>
</dbReference>
<dbReference type="Pfam" id="PF00505">
    <property type="entry name" value="HMG_box"/>
    <property type="match status" value="1"/>
</dbReference>
<comment type="caution">
    <text evidence="3">The sequence shown here is derived from an EMBL/GenBank/DDBJ whole genome shotgun (WGS) entry which is preliminary data.</text>
</comment>
<dbReference type="Gene3D" id="1.10.30.10">
    <property type="entry name" value="High mobility group box domain"/>
    <property type="match status" value="1"/>
</dbReference>
<organism evidence="3 4">
    <name type="scientific">Paraglomus occultum</name>
    <dbReference type="NCBI Taxonomy" id="144539"/>
    <lineage>
        <taxon>Eukaryota</taxon>
        <taxon>Fungi</taxon>
        <taxon>Fungi incertae sedis</taxon>
        <taxon>Mucoromycota</taxon>
        <taxon>Glomeromycotina</taxon>
        <taxon>Glomeromycetes</taxon>
        <taxon>Paraglomerales</taxon>
        <taxon>Paraglomeraceae</taxon>
        <taxon>Paraglomus</taxon>
    </lineage>
</organism>
<feature type="domain" description="HMG box" evidence="2">
    <location>
        <begin position="61"/>
        <end position="131"/>
    </location>
</feature>
<proteinExistence type="predicted"/>
<feature type="DNA-binding region" description="HMG box" evidence="1">
    <location>
        <begin position="61"/>
        <end position="131"/>
    </location>
</feature>
<keyword evidence="1" id="KW-0238">DNA-binding</keyword>
<evidence type="ECO:0000313" key="3">
    <source>
        <dbReference type="EMBL" id="CAG8584088.1"/>
    </source>
</evidence>
<reference evidence="3" key="1">
    <citation type="submission" date="2021-06" db="EMBL/GenBank/DDBJ databases">
        <authorList>
            <person name="Kallberg Y."/>
            <person name="Tangrot J."/>
            <person name="Rosling A."/>
        </authorList>
    </citation>
    <scope>NUCLEOTIDE SEQUENCE</scope>
    <source>
        <strain evidence="3">IA702</strain>
    </source>
</reference>
<dbReference type="OrthoDB" id="6247875at2759"/>
<dbReference type="AlphaFoldDB" id="A0A9N9G6H4"/>
<dbReference type="InterPro" id="IPR009071">
    <property type="entry name" value="HMG_box_dom"/>
</dbReference>
<dbReference type="GO" id="GO:0003677">
    <property type="term" value="F:DNA binding"/>
    <property type="evidence" value="ECO:0007669"/>
    <property type="project" value="UniProtKB-UniRule"/>
</dbReference>
<dbReference type="CDD" id="cd01389">
    <property type="entry name" value="HMG-box_ROX1-like"/>
    <property type="match status" value="1"/>
</dbReference>
<dbReference type="EMBL" id="CAJVPJ010001269">
    <property type="protein sequence ID" value="CAG8584088.1"/>
    <property type="molecule type" value="Genomic_DNA"/>
</dbReference>
<dbReference type="InterPro" id="IPR036910">
    <property type="entry name" value="HMG_box_dom_sf"/>
</dbReference>
<keyword evidence="1" id="KW-0539">Nucleus</keyword>
<sequence length="300" mass="34535">MSSLVSDTPSFNNQALIDPTAINTPITLTPFEISLLIWSPYLLTVDLGVLIDPTYHQRKNHPRSQNSFILFRRDFEGRLRAQFPNRSYTIYEVSKIAGNYWNMQPDLVKFYFNILSKLAKERHRLAFPDYVYKPKRTGQRRRIGELSFRHMDRDTFVSRQNSRVRARRTIRDTNTCSTVQNVDGCYRADGNNMNTVSNENTVDTAVCENTNNDTSLESSSQDYVTASSMCHDTLSILLPSPESSCDNITNIDNSIIYQTIQYPTYTVPIPNLFSNTNMFETVDFFNINTHMAENNGDKRV</sequence>
<accession>A0A9N9G6H4</accession>